<keyword evidence="10" id="KW-1185">Reference proteome</keyword>
<dbReference type="InterPro" id="IPR001138">
    <property type="entry name" value="Zn2Cys6_DnaBD"/>
</dbReference>
<keyword evidence="4" id="KW-0238">DNA-binding</keyword>
<dbReference type="GO" id="GO:0003677">
    <property type="term" value="F:DNA binding"/>
    <property type="evidence" value="ECO:0007669"/>
    <property type="project" value="UniProtKB-KW"/>
</dbReference>
<dbReference type="AlphaFoldDB" id="A0A0M8NYI3"/>
<keyword evidence="5" id="KW-0804">Transcription</keyword>
<evidence type="ECO:0000256" key="5">
    <source>
        <dbReference type="ARBA" id="ARBA00023163"/>
    </source>
</evidence>
<dbReference type="PROSITE" id="PS50048">
    <property type="entry name" value="ZN2_CY6_FUNGAL_2"/>
    <property type="match status" value="1"/>
</dbReference>
<dbReference type="PANTHER" id="PTHR47660">
    <property type="entry name" value="TRANSCRIPTION FACTOR WITH C2H2 AND ZN(2)-CYS(6) DNA BINDING DOMAIN (EUROFUNG)-RELATED-RELATED"/>
    <property type="match status" value="1"/>
</dbReference>
<dbReference type="STRING" id="229535.A0A0M8NYI3"/>
<dbReference type="GO" id="GO:0008270">
    <property type="term" value="F:zinc ion binding"/>
    <property type="evidence" value="ECO:0007669"/>
    <property type="project" value="InterPro"/>
</dbReference>
<evidence type="ECO:0000313" key="10">
    <source>
        <dbReference type="Proteomes" id="UP000037696"/>
    </source>
</evidence>
<keyword evidence="2" id="KW-0862">Zinc</keyword>
<sequence length="429" mass="48687">MEVKMEGPGRPEPSTPASSRIPRNSRKKACRKCVEGKAACDLGKPKCKRCKDRGTSCEYPAHVRSPSGTNTESQYATVDASPLSTVSNAISPDPTLAQVLAQNTGNASHTPGHSTIADSGPVHPDVRVLDFQEIDLVPMIDAEEIRNRWLRPYISSSTGQEPKQLNAHTIQYLTCVLRSYIRNLIHSIAPPFIHSLQQAPTCSPVLAHCFTLVRTWLTRIPGCEPLLLRMIGDEMRNIENRDTSQSDFDNLCSFQAYLIYFMTIYFFHRTDTTREPSQFNEYVQLQMQEIAFGSAKAGLTCKAEKSQTRPSWESWIVASAKRRTLFTMYLFSNVYNAEIGLPNFVAEELRGTFAPESKILWEASDRVFWEREYNRHLSRWEDGMLEISELWKSTETGTDARREKIERWLQSADEFGMMLFSVCAHIHGC</sequence>
<dbReference type="InterPro" id="IPR036864">
    <property type="entry name" value="Zn2-C6_fun-type_DNA-bd_sf"/>
</dbReference>
<feature type="domain" description="Zn(2)-C6 fungal-type" evidence="8">
    <location>
        <begin position="29"/>
        <end position="59"/>
    </location>
</feature>
<gene>
    <name evidence="9" type="ORF">ACN38_g9262</name>
</gene>
<name>A0A0M8NYI3_9EURO</name>
<evidence type="ECO:0000256" key="3">
    <source>
        <dbReference type="ARBA" id="ARBA00023015"/>
    </source>
</evidence>
<evidence type="ECO:0000256" key="1">
    <source>
        <dbReference type="ARBA" id="ARBA00022723"/>
    </source>
</evidence>
<evidence type="ECO:0000256" key="6">
    <source>
        <dbReference type="ARBA" id="ARBA00023242"/>
    </source>
</evidence>
<feature type="region of interest" description="Disordered" evidence="7">
    <location>
        <begin position="1"/>
        <end position="27"/>
    </location>
</feature>
<dbReference type="OrthoDB" id="2441642at2759"/>
<dbReference type="SUPFAM" id="SSF57701">
    <property type="entry name" value="Zn2/Cys6 DNA-binding domain"/>
    <property type="match status" value="1"/>
</dbReference>
<dbReference type="EMBL" id="LHQQ01000184">
    <property type="protein sequence ID" value="KOS39887.1"/>
    <property type="molecule type" value="Genomic_DNA"/>
</dbReference>
<proteinExistence type="predicted"/>
<keyword evidence="6" id="KW-0539">Nucleus</keyword>
<evidence type="ECO:0000256" key="4">
    <source>
        <dbReference type="ARBA" id="ARBA00023125"/>
    </source>
</evidence>
<evidence type="ECO:0000259" key="8">
    <source>
        <dbReference type="PROSITE" id="PS50048"/>
    </source>
</evidence>
<dbReference type="Proteomes" id="UP000037696">
    <property type="component" value="Unassembled WGS sequence"/>
</dbReference>
<accession>A0A0M8NYI3</accession>
<dbReference type="PANTHER" id="PTHR47660:SF3">
    <property type="entry name" value="FINGER DOMAIN PROTEIN, PUTATIVE (AFU_ORTHOLOGUE AFUA_4G03310)-RELATED"/>
    <property type="match status" value="1"/>
</dbReference>
<keyword evidence="1" id="KW-0479">Metal-binding</keyword>
<dbReference type="GO" id="GO:0000981">
    <property type="term" value="F:DNA-binding transcription factor activity, RNA polymerase II-specific"/>
    <property type="evidence" value="ECO:0007669"/>
    <property type="project" value="InterPro"/>
</dbReference>
<dbReference type="CDD" id="cd00067">
    <property type="entry name" value="GAL4"/>
    <property type="match status" value="1"/>
</dbReference>
<evidence type="ECO:0000256" key="7">
    <source>
        <dbReference type="SAM" id="MobiDB-lite"/>
    </source>
</evidence>
<reference evidence="9 10" key="1">
    <citation type="submission" date="2015-08" db="EMBL/GenBank/DDBJ databases">
        <title>Genome sequencing of Penicillium nordicum.</title>
        <authorList>
            <person name="Nguyen H.D."/>
            <person name="Seifert K.A."/>
        </authorList>
    </citation>
    <scope>NUCLEOTIDE SEQUENCE [LARGE SCALE GENOMIC DNA]</scope>
    <source>
        <strain evidence="9 10">DAOMC 185683</strain>
    </source>
</reference>
<comment type="caution">
    <text evidence="9">The sequence shown here is derived from an EMBL/GenBank/DDBJ whole genome shotgun (WGS) entry which is preliminary data.</text>
</comment>
<evidence type="ECO:0000256" key="2">
    <source>
        <dbReference type="ARBA" id="ARBA00022833"/>
    </source>
</evidence>
<protein>
    <recommendedName>
        <fullName evidence="8">Zn(2)-C6 fungal-type domain-containing protein</fullName>
    </recommendedName>
</protein>
<organism evidence="9 10">
    <name type="scientific">Penicillium nordicum</name>
    <dbReference type="NCBI Taxonomy" id="229535"/>
    <lineage>
        <taxon>Eukaryota</taxon>
        <taxon>Fungi</taxon>
        <taxon>Dikarya</taxon>
        <taxon>Ascomycota</taxon>
        <taxon>Pezizomycotina</taxon>
        <taxon>Eurotiomycetes</taxon>
        <taxon>Eurotiomycetidae</taxon>
        <taxon>Eurotiales</taxon>
        <taxon>Aspergillaceae</taxon>
        <taxon>Penicillium</taxon>
    </lineage>
</organism>
<evidence type="ECO:0000313" key="9">
    <source>
        <dbReference type="EMBL" id="KOS39887.1"/>
    </source>
</evidence>
<keyword evidence="3" id="KW-0805">Transcription regulation</keyword>
<dbReference type="Gene3D" id="4.10.240.10">
    <property type="entry name" value="Zn(2)-C6 fungal-type DNA-binding domain"/>
    <property type="match status" value="1"/>
</dbReference>